<accession>A0A521AEL4</accession>
<reference evidence="2 3" key="1">
    <citation type="submission" date="2017-05" db="EMBL/GenBank/DDBJ databases">
        <authorList>
            <person name="Varghese N."/>
            <person name="Submissions S."/>
        </authorList>
    </citation>
    <scope>NUCLEOTIDE SEQUENCE [LARGE SCALE GENOMIC DNA]</scope>
    <source>
        <strain evidence="2 3">DSM 19504</strain>
    </source>
</reference>
<proteinExistence type="predicted"/>
<evidence type="ECO:0000313" key="3">
    <source>
        <dbReference type="Proteomes" id="UP000319712"/>
    </source>
</evidence>
<dbReference type="AlphaFoldDB" id="A0A521AEL4"/>
<gene>
    <name evidence="2" type="ORF">SAMN06264867_10198</name>
</gene>
<feature type="region of interest" description="Disordered" evidence="1">
    <location>
        <begin position="78"/>
        <end position="98"/>
    </location>
</feature>
<evidence type="ECO:0000256" key="1">
    <source>
        <dbReference type="SAM" id="MobiDB-lite"/>
    </source>
</evidence>
<name>A0A521AEL4_9EURY</name>
<sequence length="187" mass="18918">MSLAADTREAVREHPFLLDALRAGVLNYSATAAWLVERGGLDGDADAVATALRRFREDLPTYATADRTASVTMRSGVGVVGDGAREGDDAKEDDGTDRDPLLRVGGAAVVLEGSHTALLATGGVDSAALSAVLRRLDAVDVAVAAAGVAVAGGDDGSLVVIVDRRDGAGALRVVEDALAAIPGVEGE</sequence>
<organism evidence="2 3">
    <name type="scientific">Halorubrum cibi</name>
    <dbReference type="NCBI Taxonomy" id="413815"/>
    <lineage>
        <taxon>Archaea</taxon>
        <taxon>Methanobacteriati</taxon>
        <taxon>Methanobacteriota</taxon>
        <taxon>Stenosarchaea group</taxon>
        <taxon>Halobacteria</taxon>
        <taxon>Halobacteriales</taxon>
        <taxon>Haloferacaceae</taxon>
        <taxon>Halorubrum</taxon>
    </lineage>
</organism>
<protein>
    <submittedName>
        <fullName evidence="2">Uncharacterized protein</fullName>
    </submittedName>
</protein>
<dbReference type="Pfam" id="PF24367">
    <property type="entry name" value="DUF7523"/>
    <property type="match status" value="1"/>
</dbReference>
<evidence type="ECO:0000313" key="2">
    <source>
        <dbReference type="EMBL" id="SMO33247.1"/>
    </source>
</evidence>
<dbReference type="EMBL" id="FXTD01000001">
    <property type="protein sequence ID" value="SMO33247.1"/>
    <property type="molecule type" value="Genomic_DNA"/>
</dbReference>
<keyword evidence="3" id="KW-1185">Reference proteome</keyword>
<dbReference type="OrthoDB" id="213717at2157"/>
<dbReference type="Proteomes" id="UP000319712">
    <property type="component" value="Unassembled WGS sequence"/>
</dbReference>
<dbReference type="RefSeq" id="WP_142985052.1">
    <property type="nucleotide sequence ID" value="NZ_FXTD01000001.1"/>
</dbReference>
<dbReference type="InterPro" id="IPR055945">
    <property type="entry name" value="DUF7523"/>
</dbReference>